<feature type="repeat" description="TPR" evidence="1">
    <location>
        <begin position="24"/>
        <end position="57"/>
    </location>
</feature>
<dbReference type="RefSeq" id="WP_052232982.1">
    <property type="nucleotide sequence ID" value="NZ_JANKBY010000202.1"/>
</dbReference>
<dbReference type="AlphaFoldDB" id="A0A9X2MBU1"/>
<evidence type="ECO:0000256" key="1">
    <source>
        <dbReference type="PROSITE-ProRule" id="PRU00339"/>
    </source>
</evidence>
<accession>A0A9X2MBU1</accession>
<dbReference type="InterPro" id="IPR019734">
    <property type="entry name" value="TPR_rpt"/>
</dbReference>
<feature type="compositionally biased region" description="Basic and acidic residues" evidence="2">
    <location>
        <begin position="120"/>
        <end position="144"/>
    </location>
</feature>
<evidence type="ECO:0000313" key="3">
    <source>
        <dbReference type="EMBL" id="MCR1823863.1"/>
    </source>
</evidence>
<feature type="compositionally biased region" description="Basic and acidic residues" evidence="2">
    <location>
        <begin position="151"/>
        <end position="171"/>
    </location>
</feature>
<gene>
    <name evidence="3" type="ORF">NSA58_13805</name>
</gene>
<reference evidence="3" key="1">
    <citation type="submission" date="2022-07" db="EMBL/GenBank/DDBJ databases">
        <title>Enhanced cultured diversity of the mouse gut microbiota enables custom-made synthetic communities.</title>
        <authorList>
            <person name="Afrizal A."/>
        </authorList>
    </citation>
    <scope>NUCLEOTIDE SEQUENCE</scope>
    <source>
        <strain evidence="3">DSM 29186</strain>
    </source>
</reference>
<dbReference type="Pfam" id="PF14559">
    <property type="entry name" value="TPR_19"/>
    <property type="match status" value="1"/>
</dbReference>
<feature type="region of interest" description="Disordered" evidence="2">
    <location>
        <begin position="120"/>
        <end position="213"/>
    </location>
</feature>
<dbReference type="InterPro" id="IPR011990">
    <property type="entry name" value="TPR-like_helical_dom_sf"/>
</dbReference>
<dbReference type="Gene3D" id="1.25.40.10">
    <property type="entry name" value="Tetratricopeptide repeat domain"/>
    <property type="match status" value="1"/>
</dbReference>
<feature type="compositionally biased region" description="Polar residues" evidence="2">
    <location>
        <begin position="200"/>
        <end position="213"/>
    </location>
</feature>
<proteinExistence type="predicted"/>
<dbReference type="EMBL" id="JANKBY010000202">
    <property type="protein sequence ID" value="MCR1823863.1"/>
    <property type="molecule type" value="Genomic_DNA"/>
</dbReference>
<keyword evidence="4" id="KW-1185">Reference proteome</keyword>
<dbReference type="PROSITE" id="PS51257">
    <property type="entry name" value="PROKAR_LIPOPROTEIN"/>
    <property type="match status" value="1"/>
</dbReference>
<name>A0A9X2MBU1_9FIRM</name>
<evidence type="ECO:0000313" key="4">
    <source>
        <dbReference type="Proteomes" id="UP001140817"/>
    </source>
</evidence>
<organism evidence="3 4">
    <name type="scientific">Terrisporobacter muris</name>
    <dbReference type="NCBI Taxonomy" id="2963284"/>
    <lineage>
        <taxon>Bacteria</taxon>
        <taxon>Bacillati</taxon>
        <taxon>Bacillota</taxon>
        <taxon>Clostridia</taxon>
        <taxon>Peptostreptococcales</taxon>
        <taxon>Peptostreptococcaceae</taxon>
        <taxon>Terrisporobacter</taxon>
    </lineage>
</organism>
<comment type="caution">
    <text evidence="3">The sequence shown here is derived from an EMBL/GenBank/DDBJ whole genome shotgun (WGS) entry which is preliminary data.</text>
</comment>
<protein>
    <submittedName>
        <fullName evidence="3">Tetratricopeptide repeat protein</fullName>
    </submittedName>
</protein>
<dbReference type="PROSITE" id="PS50005">
    <property type="entry name" value="TPR"/>
    <property type="match status" value="1"/>
</dbReference>
<evidence type="ECO:0000256" key="2">
    <source>
        <dbReference type="SAM" id="MobiDB-lite"/>
    </source>
</evidence>
<sequence>MKKKLLLMLVLIAALIGGCSKLSKDSSLIRGQEKLESHQYDEALTLLSQVLDADPENESARAMYMQARKMQSAEKYEKNHDYDKAIKELDSIVNINNGSKKIKRESVNKKDELEKLQQTAEKEALQRKENAKKSSKEDMNKLESEIIYNNKKNEETKQEENIQKPTEEKPVEQLPTENVEENTETSTDVQSNNEKVETSADAQSNNENSEVLN</sequence>
<dbReference type="SUPFAM" id="SSF48452">
    <property type="entry name" value="TPR-like"/>
    <property type="match status" value="1"/>
</dbReference>
<keyword evidence="1" id="KW-0802">TPR repeat</keyword>
<dbReference type="Proteomes" id="UP001140817">
    <property type="component" value="Unassembled WGS sequence"/>
</dbReference>